<keyword evidence="2" id="KW-1185">Reference proteome</keyword>
<protein>
    <recommendedName>
        <fullName evidence="3">Restriction endonuclease</fullName>
    </recommendedName>
</protein>
<comment type="caution">
    <text evidence="1">The sequence shown here is derived from an EMBL/GenBank/DDBJ whole genome shotgun (WGS) entry which is preliminary data.</text>
</comment>
<name>A0ABT7UH11_9FIRM</name>
<proteinExistence type="predicted"/>
<accession>A0ABT7UH11</accession>
<dbReference type="EMBL" id="JAUDCK010000008">
    <property type="protein sequence ID" value="MDM8195430.1"/>
    <property type="molecule type" value="Genomic_DNA"/>
</dbReference>
<evidence type="ECO:0000313" key="1">
    <source>
        <dbReference type="EMBL" id="MDM8195430.1"/>
    </source>
</evidence>
<organism evidence="1 2">
    <name type="scientific">Massilimicrobiota timonensis</name>
    <dbReference type="NCBI Taxonomy" id="1776392"/>
    <lineage>
        <taxon>Bacteria</taxon>
        <taxon>Bacillati</taxon>
        <taxon>Bacillota</taxon>
        <taxon>Erysipelotrichia</taxon>
        <taxon>Erysipelotrichales</taxon>
        <taxon>Erysipelotrichaceae</taxon>
        <taxon>Massilimicrobiota</taxon>
    </lineage>
</organism>
<dbReference type="Proteomes" id="UP001529275">
    <property type="component" value="Unassembled WGS sequence"/>
</dbReference>
<reference evidence="1 2" key="2">
    <citation type="submission" date="2023-06" db="EMBL/GenBank/DDBJ databases">
        <authorList>
            <person name="Zeman M."/>
            <person name="Kubasova T."/>
            <person name="Jahodarova E."/>
            <person name="Nykrynova M."/>
            <person name="Rychlik I."/>
        </authorList>
    </citation>
    <scope>NUCLEOTIDE SEQUENCE [LARGE SCALE GENOMIC DNA]</scope>
    <source>
        <strain evidence="1 2">ET341</strain>
    </source>
</reference>
<evidence type="ECO:0000313" key="2">
    <source>
        <dbReference type="Proteomes" id="UP001529275"/>
    </source>
</evidence>
<evidence type="ECO:0008006" key="3">
    <source>
        <dbReference type="Google" id="ProtNLM"/>
    </source>
</evidence>
<sequence>MSVLRNFEYYKEEIELALIQNAGVEIELYSIVASMIRESPNTSPLSIRDVSARRKSDISMKFYGQAGFPDFVVLAREKDSNAKLYGCIEVKIPTVSLDGNDEQLNGHIQSLKKVLYTNGIRWIFFENDIKNVLFDIELGDINKSQILWKSQKYWDDLLRCMDQIKWDL</sequence>
<reference evidence="2" key="1">
    <citation type="submission" date="2023-06" db="EMBL/GenBank/DDBJ databases">
        <title>Identification and characterization of horizontal gene transfer across gut microbiota members of farm animals based on homology search.</title>
        <authorList>
            <person name="Zeman M."/>
            <person name="Kubasova T."/>
            <person name="Jahodarova E."/>
            <person name="Nykrynova M."/>
            <person name="Rychlik I."/>
        </authorList>
    </citation>
    <scope>NUCLEOTIDE SEQUENCE [LARGE SCALE GENOMIC DNA]</scope>
    <source>
        <strain evidence="2">ET341</strain>
    </source>
</reference>
<gene>
    <name evidence="1" type="ORF">QUV98_03745</name>
</gene>
<dbReference type="RefSeq" id="WP_289527374.1">
    <property type="nucleotide sequence ID" value="NZ_JAUDCK010000008.1"/>
</dbReference>